<sequence length="202" mass="22672">MKKSAKTRQHIIETTAPIFNQQGYIGSSLTDLCQATGLSKGAIYGHFQNKEELALAAFNYNLRQLSQAIMKRVDAEDRASDKLAAILQFYQDYHHFAIPFGGCPILNLGIDAQGQHPQFLARVVEVIKKLENHIRRLILAAMQAGEFRPNLDEQKISRQIFSLLEGAIFMTLSLNNSQYLLDATDLAQEILRDCQLSPAPLQ</sequence>
<dbReference type="SUPFAM" id="SSF46689">
    <property type="entry name" value="Homeodomain-like"/>
    <property type="match status" value="1"/>
</dbReference>
<dbReference type="PANTHER" id="PTHR47506:SF3">
    <property type="entry name" value="HTH-TYPE TRANSCRIPTIONAL REGULATOR LMRA"/>
    <property type="match status" value="1"/>
</dbReference>
<dbReference type="AlphaFoldDB" id="H6L0U5"/>
<evidence type="ECO:0000313" key="7">
    <source>
        <dbReference type="Proteomes" id="UP000007519"/>
    </source>
</evidence>
<organism evidence="6 7">
    <name type="scientific">Saprospira grandis (strain Lewin)</name>
    <dbReference type="NCBI Taxonomy" id="984262"/>
    <lineage>
        <taxon>Bacteria</taxon>
        <taxon>Pseudomonadati</taxon>
        <taxon>Bacteroidota</taxon>
        <taxon>Saprospiria</taxon>
        <taxon>Saprospirales</taxon>
        <taxon>Saprospiraceae</taxon>
        <taxon>Saprospira</taxon>
    </lineage>
</organism>
<dbReference type="Pfam" id="PF16925">
    <property type="entry name" value="TetR_C_13"/>
    <property type="match status" value="1"/>
</dbReference>
<name>H6L0U5_SAPGL</name>
<dbReference type="EMBL" id="CP002831">
    <property type="protein sequence ID" value="AFC25901.1"/>
    <property type="molecule type" value="Genomic_DNA"/>
</dbReference>
<keyword evidence="7" id="KW-1185">Reference proteome</keyword>
<dbReference type="OrthoDB" id="9798857at2"/>
<keyword evidence="1" id="KW-0805">Transcription regulation</keyword>
<dbReference type="Proteomes" id="UP000007519">
    <property type="component" value="Chromosome"/>
</dbReference>
<dbReference type="PRINTS" id="PR00455">
    <property type="entry name" value="HTHTETR"/>
</dbReference>
<dbReference type="InterPro" id="IPR023772">
    <property type="entry name" value="DNA-bd_HTH_TetR-type_CS"/>
</dbReference>
<dbReference type="KEGG" id="sgn:SGRA_3173"/>
<dbReference type="PROSITE" id="PS01081">
    <property type="entry name" value="HTH_TETR_1"/>
    <property type="match status" value="1"/>
</dbReference>
<keyword evidence="3" id="KW-0804">Transcription</keyword>
<dbReference type="PROSITE" id="PS50977">
    <property type="entry name" value="HTH_TETR_2"/>
    <property type="match status" value="1"/>
</dbReference>
<evidence type="ECO:0000256" key="3">
    <source>
        <dbReference type="ARBA" id="ARBA00023163"/>
    </source>
</evidence>
<evidence type="ECO:0000313" key="6">
    <source>
        <dbReference type="EMBL" id="AFC25901.1"/>
    </source>
</evidence>
<evidence type="ECO:0000256" key="2">
    <source>
        <dbReference type="ARBA" id="ARBA00023125"/>
    </source>
</evidence>
<dbReference type="InterPro" id="IPR009057">
    <property type="entry name" value="Homeodomain-like_sf"/>
</dbReference>
<evidence type="ECO:0000256" key="4">
    <source>
        <dbReference type="PROSITE-ProRule" id="PRU00335"/>
    </source>
</evidence>
<dbReference type="SUPFAM" id="SSF48498">
    <property type="entry name" value="Tetracyclin repressor-like, C-terminal domain"/>
    <property type="match status" value="1"/>
</dbReference>
<proteinExistence type="predicted"/>
<evidence type="ECO:0000256" key="1">
    <source>
        <dbReference type="ARBA" id="ARBA00023015"/>
    </source>
</evidence>
<dbReference type="Gene3D" id="1.10.357.10">
    <property type="entry name" value="Tetracycline Repressor, domain 2"/>
    <property type="match status" value="1"/>
</dbReference>
<dbReference type="Pfam" id="PF00440">
    <property type="entry name" value="TetR_N"/>
    <property type="match status" value="1"/>
</dbReference>
<evidence type="ECO:0000259" key="5">
    <source>
        <dbReference type="PROSITE" id="PS50977"/>
    </source>
</evidence>
<dbReference type="STRING" id="984262.SGRA_3173"/>
<dbReference type="PANTHER" id="PTHR47506">
    <property type="entry name" value="TRANSCRIPTIONAL REGULATORY PROTEIN"/>
    <property type="match status" value="1"/>
</dbReference>
<dbReference type="HOGENOM" id="CLU_069356_28_1_10"/>
<dbReference type="InterPro" id="IPR011075">
    <property type="entry name" value="TetR_C"/>
</dbReference>
<gene>
    <name evidence="6" type="ordered locus">SGRA_3173</name>
</gene>
<dbReference type="RefSeq" id="WP_015693498.1">
    <property type="nucleotide sequence ID" value="NC_016940.1"/>
</dbReference>
<keyword evidence="2 4" id="KW-0238">DNA-binding</keyword>
<dbReference type="InterPro" id="IPR001647">
    <property type="entry name" value="HTH_TetR"/>
</dbReference>
<feature type="DNA-binding region" description="H-T-H motif" evidence="4">
    <location>
        <begin position="28"/>
        <end position="47"/>
    </location>
</feature>
<accession>H6L0U5</accession>
<dbReference type="InterPro" id="IPR036271">
    <property type="entry name" value="Tet_transcr_reg_TetR-rel_C_sf"/>
</dbReference>
<dbReference type="eggNOG" id="COG1309">
    <property type="taxonomic scope" value="Bacteria"/>
</dbReference>
<protein>
    <submittedName>
        <fullName evidence="6">Regulatory protein tetr</fullName>
    </submittedName>
</protein>
<dbReference type="GO" id="GO:0003677">
    <property type="term" value="F:DNA binding"/>
    <property type="evidence" value="ECO:0007669"/>
    <property type="project" value="UniProtKB-UniRule"/>
</dbReference>
<reference evidence="6 7" key="1">
    <citation type="journal article" date="2012" name="Stand. Genomic Sci.">
        <title>Complete genome sequencing and analysis of Saprospira grandis str. Lewin, a predatory marine bacterium.</title>
        <authorList>
            <person name="Saw J.H."/>
            <person name="Yuryev A."/>
            <person name="Kanbe M."/>
            <person name="Hou S."/>
            <person name="Young A.G."/>
            <person name="Aizawa S."/>
            <person name="Alam M."/>
        </authorList>
    </citation>
    <scope>NUCLEOTIDE SEQUENCE [LARGE SCALE GENOMIC DNA]</scope>
    <source>
        <strain evidence="6 7">Lewin</strain>
    </source>
</reference>
<feature type="domain" description="HTH tetR-type" evidence="5">
    <location>
        <begin position="5"/>
        <end position="65"/>
    </location>
</feature>